<feature type="compositionally biased region" description="Basic and acidic residues" evidence="15">
    <location>
        <begin position="28"/>
        <end position="40"/>
    </location>
</feature>
<dbReference type="InterPro" id="IPR023346">
    <property type="entry name" value="Lysozyme-like_dom_sf"/>
</dbReference>
<dbReference type="FunFam" id="1.10.3810.10:FF:000001">
    <property type="entry name" value="Penicillin-binding protein 1A"/>
    <property type="match status" value="1"/>
</dbReference>
<keyword evidence="6" id="KW-0328">Glycosyltransferase</keyword>
<evidence type="ECO:0000256" key="12">
    <source>
        <dbReference type="ARBA" id="ARBA00023316"/>
    </source>
</evidence>
<feature type="compositionally biased region" description="Basic and acidic residues" evidence="15">
    <location>
        <begin position="156"/>
        <end position="173"/>
    </location>
</feature>
<keyword evidence="9" id="KW-0133">Cell shape</keyword>
<evidence type="ECO:0000256" key="10">
    <source>
        <dbReference type="ARBA" id="ARBA00022984"/>
    </source>
</evidence>
<dbReference type="GO" id="GO:0009252">
    <property type="term" value="P:peptidoglycan biosynthetic process"/>
    <property type="evidence" value="ECO:0007669"/>
    <property type="project" value="UniProtKB-UniPathway"/>
</dbReference>
<evidence type="ECO:0000256" key="11">
    <source>
        <dbReference type="ARBA" id="ARBA00023268"/>
    </source>
</evidence>
<keyword evidence="10" id="KW-0573">Peptidoglycan synthesis</keyword>
<keyword evidence="16" id="KW-0812">Transmembrane</keyword>
<comment type="similarity">
    <text evidence="3">In the N-terminal section; belongs to the glycosyltransferase 51 family.</text>
</comment>
<evidence type="ECO:0000313" key="19">
    <source>
        <dbReference type="EMBL" id="PXW58966.1"/>
    </source>
</evidence>
<dbReference type="RefSeq" id="WP_425351200.1">
    <property type="nucleotide sequence ID" value="NZ_JAHBRY010000001.1"/>
</dbReference>
<dbReference type="AlphaFoldDB" id="A0A2V3U851"/>
<organism evidence="19 20">
    <name type="scientific">Chelatococcus asaccharovorans</name>
    <dbReference type="NCBI Taxonomy" id="28210"/>
    <lineage>
        <taxon>Bacteria</taxon>
        <taxon>Pseudomonadati</taxon>
        <taxon>Pseudomonadota</taxon>
        <taxon>Alphaproteobacteria</taxon>
        <taxon>Hyphomicrobiales</taxon>
        <taxon>Chelatococcaceae</taxon>
        <taxon>Chelatococcus</taxon>
    </lineage>
</organism>
<evidence type="ECO:0000256" key="4">
    <source>
        <dbReference type="ARBA" id="ARBA00022645"/>
    </source>
</evidence>
<evidence type="ECO:0000256" key="14">
    <source>
        <dbReference type="ARBA" id="ARBA00049902"/>
    </source>
</evidence>
<dbReference type="InterPro" id="IPR001460">
    <property type="entry name" value="PCN-bd_Tpept"/>
</dbReference>
<evidence type="ECO:0000256" key="15">
    <source>
        <dbReference type="SAM" id="MobiDB-lite"/>
    </source>
</evidence>
<dbReference type="GO" id="GO:0030288">
    <property type="term" value="C:outer membrane-bounded periplasmic space"/>
    <property type="evidence" value="ECO:0007669"/>
    <property type="project" value="TreeGrafter"/>
</dbReference>
<feature type="domain" description="Penicillin-binding protein transpeptidase" evidence="17">
    <location>
        <begin position="530"/>
        <end position="757"/>
    </location>
</feature>
<dbReference type="InterPro" id="IPR036950">
    <property type="entry name" value="PBP_transglycosylase"/>
</dbReference>
<evidence type="ECO:0000256" key="5">
    <source>
        <dbReference type="ARBA" id="ARBA00022670"/>
    </source>
</evidence>
<dbReference type="GO" id="GO:0008360">
    <property type="term" value="P:regulation of cell shape"/>
    <property type="evidence" value="ECO:0007669"/>
    <property type="project" value="UniProtKB-KW"/>
</dbReference>
<dbReference type="GO" id="GO:0008658">
    <property type="term" value="F:penicillin binding"/>
    <property type="evidence" value="ECO:0007669"/>
    <property type="project" value="InterPro"/>
</dbReference>
<comment type="similarity">
    <text evidence="2">In the C-terminal section; belongs to the transpeptidase family.</text>
</comment>
<comment type="pathway">
    <text evidence="1">Cell wall biogenesis; peptidoglycan biosynthesis.</text>
</comment>
<dbReference type="UniPathway" id="UPA00219"/>
<reference evidence="19 20" key="1">
    <citation type="submission" date="2018-05" db="EMBL/GenBank/DDBJ databases">
        <title>Genomic Encyclopedia of Type Strains, Phase IV (KMG-IV): sequencing the most valuable type-strain genomes for metagenomic binning, comparative biology and taxonomic classification.</title>
        <authorList>
            <person name="Goeker M."/>
        </authorList>
    </citation>
    <scope>NUCLEOTIDE SEQUENCE [LARGE SCALE GENOMIC DNA]</scope>
    <source>
        <strain evidence="19 20">DSM 6462</strain>
    </source>
</reference>
<dbReference type="GO" id="GO:0008955">
    <property type="term" value="F:peptidoglycan glycosyltransferase activity"/>
    <property type="evidence" value="ECO:0007669"/>
    <property type="project" value="UniProtKB-EC"/>
</dbReference>
<dbReference type="NCBIfam" id="TIGR02074">
    <property type="entry name" value="PBP_1a_fam"/>
    <property type="match status" value="1"/>
</dbReference>
<comment type="catalytic activity">
    <reaction evidence="14">
        <text>[GlcNAc-(1-&gt;4)-Mur2Ac(oyl-L-Ala-gamma-D-Glu-L-Lys-D-Ala-D-Ala)](n)-di-trans,octa-cis-undecaprenyl diphosphate + beta-D-GlcNAc-(1-&gt;4)-Mur2Ac(oyl-L-Ala-gamma-D-Glu-L-Lys-D-Ala-D-Ala)-di-trans,octa-cis-undecaprenyl diphosphate = [GlcNAc-(1-&gt;4)-Mur2Ac(oyl-L-Ala-gamma-D-Glu-L-Lys-D-Ala-D-Ala)](n+1)-di-trans,octa-cis-undecaprenyl diphosphate + di-trans,octa-cis-undecaprenyl diphosphate + H(+)</text>
        <dbReference type="Rhea" id="RHEA:23708"/>
        <dbReference type="Rhea" id="RHEA-COMP:9602"/>
        <dbReference type="Rhea" id="RHEA-COMP:9603"/>
        <dbReference type="ChEBI" id="CHEBI:15378"/>
        <dbReference type="ChEBI" id="CHEBI:58405"/>
        <dbReference type="ChEBI" id="CHEBI:60033"/>
        <dbReference type="ChEBI" id="CHEBI:78435"/>
        <dbReference type="EC" id="2.4.99.28"/>
    </reaction>
</comment>
<comment type="caution">
    <text evidence="19">The sequence shown here is derived from an EMBL/GenBank/DDBJ whole genome shotgun (WGS) entry which is preliminary data.</text>
</comment>
<protein>
    <submittedName>
        <fullName evidence="19">Penicillin-binding protein 1A</fullName>
    </submittedName>
</protein>
<dbReference type="GO" id="GO:0009002">
    <property type="term" value="F:serine-type D-Ala-D-Ala carboxypeptidase activity"/>
    <property type="evidence" value="ECO:0007669"/>
    <property type="project" value="UniProtKB-EC"/>
</dbReference>
<dbReference type="EMBL" id="QJJK01000005">
    <property type="protein sequence ID" value="PXW58966.1"/>
    <property type="molecule type" value="Genomic_DNA"/>
</dbReference>
<feature type="compositionally biased region" description="Basic and acidic residues" evidence="15">
    <location>
        <begin position="95"/>
        <end position="149"/>
    </location>
</feature>
<dbReference type="SUPFAM" id="SSF53955">
    <property type="entry name" value="Lysozyme-like"/>
    <property type="match status" value="1"/>
</dbReference>
<evidence type="ECO:0000259" key="18">
    <source>
        <dbReference type="Pfam" id="PF00912"/>
    </source>
</evidence>
<keyword evidence="16" id="KW-1133">Transmembrane helix</keyword>
<proteinExistence type="inferred from homology"/>
<accession>A0A2V3U851</accession>
<evidence type="ECO:0000256" key="2">
    <source>
        <dbReference type="ARBA" id="ARBA00007090"/>
    </source>
</evidence>
<evidence type="ECO:0000259" key="17">
    <source>
        <dbReference type="Pfam" id="PF00905"/>
    </source>
</evidence>
<dbReference type="GO" id="GO:0006508">
    <property type="term" value="P:proteolysis"/>
    <property type="evidence" value="ECO:0007669"/>
    <property type="project" value="UniProtKB-KW"/>
</dbReference>
<dbReference type="PANTHER" id="PTHR32282">
    <property type="entry name" value="BINDING PROTEIN TRANSPEPTIDASE, PUTATIVE-RELATED"/>
    <property type="match status" value="1"/>
</dbReference>
<dbReference type="InterPro" id="IPR012338">
    <property type="entry name" value="Beta-lactam/transpept-like"/>
</dbReference>
<evidence type="ECO:0000256" key="6">
    <source>
        <dbReference type="ARBA" id="ARBA00022676"/>
    </source>
</evidence>
<feature type="compositionally biased region" description="Gly residues" evidence="15">
    <location>
        <begin position="185"/>
        <end position="203"/>
    </location>
</feature>
<evidence type="ECO:0000256" key="7">
    <source>
        <dbReference type="ARBA" id="ARBA00022679"/>
    </source>
</evidence>
<evidence type="ECO:0000256" key="13">
    <source>
        <dbReference type="ARBA" id="ARBA00034000"/>
    </source>
</evidence>
<evidence type="ECO:0000256" key="1">
    <source>
        <dbReference type="ARBA" id="ARBA00004752"/>
    </source>
</evidence>
<feature type="region of interest" description="Disordered" evidence="15">
    <location>
        <begin position="1"/>
        <end position="208"/>
    </location>
</feature>
<gene>
    <name evidence="19" type="ORF">C7450_105315</name>
</gene>
<feature type="compositionally biased region" description="Low complexity" evidence="15">
    <location>
        <begin position="11"/>
        <end position="21"/>
    </location>
</feature>
<sequence>MRLISGEDNGGARAVRSGRAGINAQGQDMRDVDRRGHGPDTEMGALHGQRLGNQHARRQLDPRREASPPTARAGLAPAKAADIVLSPGDRPGGPLHDRLPGDHFPNDRLPRDRLLRDRQPPERTTRSDERREPSFEAEPPVRADPRFGSEPDIGTDIDRTRGAKPGDDRRTEDSVMVASPRKKGGSGGGNGRGGRGSGGGGAGKGRKRRKRSFLGRLFGLFMVLAVWCVVGLAGVIAYHFAQLPPMSELTVPKRPPNIAIMAADGSLLANRGDTGGQTIAIHDLPPYLPMAFLAIEDRRFYSHFGVDPVGIARAAFRNVTSRGVAQGGSTLTQQLAKNMFLTQERTLSRKIQEAILALWLEQTYTKDQILELYLNRVYFGAGAYGIEAAALRYFGKHASEVSLAEAAMLAGLVQAPSRLAPSRNPQAARARAEVVLGAMVDAGFITDKAAKAAVLAPATAVKAKGAGSANYAADYVMDVLDDYVGKVDMDIIVETTIDNRLQAAGERALVEELDQKGAKYKASQGALVSLATDGAIRALVGGRNYSDSQFNRATTAKRQPGSSFKPFVYLAALENGLTPDTVREDSPVNIRGWQPANANRRYNGPMTLATALAYSINTVTVKLAAEMGPRAVVRTAQRLGITSSLQPNLSIALGTSEVAPIELVAAYDAFANGGIGVIPYAVKTVKSADGKVLYKRTAVDLGRVIEPAQLGMMNGMLREAVTIGTAKGAQLPGWEVAGKTGTSQDYRDAWFIGFTGKGVTGVWIGNDDNSPTKRASGGNLPVEVWSRYMKVAVQGEKPVPLPGIRYQPSTPNYQSMGGEMAAGQGATAEDEVTLVPPSTVGGGDRVAAQPQQPQRQRGLLEQLFGG</sequence>
<dbReference type="InterPro" id="IPR050396">
    <property type="entry name" value="Glycosyltr_51/Transpeptidase"/>
</dbReference>
<evidence type="ECO:0000256" key="16">
    <source>
        <dbReference type="SAM" id="Phobius"/>
    </source>
</evidence>
<dbReference type="Pfam" id="PF00905">
    <property type="entry name" value="Transpeptidase"/>
    <property type="match status" value="1"/>
</dbReference>
<keyword evidence="4" id="KW-0121">Carboxypeptidase</keyword>
<feature type="compositionally biased region" description="Low complexity" evidence="15">
    <location>
        <begin position="847"/>
        <end position="857"/>
    </location>
</feature>
<dbReference type="PANTHER" id="PTHR32282:SF33">
    <property type="entry name" value="PEPTIDOGLYCAN GLYCOSYLTRANSFERASE"/>
    <property type="match status" value="1"/>
</dbReference>
<evidence type="ECO:0000256" key="9">
    <source>
        <dbReference type="ARBA" id="ARBA00022960"/>
    </source>
</evidence>
<keyword evidence="12" id="KW-0961">Cell wall biogenesis/degradation</keyword>
<dbReference type="Gene3D" id="1.10.3810.10">
    <property type="entry name" value="Biosynthetic peptidoglycan transglycosylase-like"/>
    <property type="match status" value="1"/>
</dbReference>
<dbReference type="SUPFAM" id="SSF56601">
    <property type="entry name" value="beta-lactamase/transpeptidase-like"/>
    <property type="match status" value="1"/>
</dbReference>
<feature type="transmembrane region" description="Helical" evidence="16">
    <location>
        <begin position="217"/>
        <end position="241"/>
    </location>
</feature>
<dbReference type="Gene3D" id="3.40.710.10">
    <property type="entry name" value="DD-peptidase/beta-lactamase superfamily"/>
    <property type="match status" value="1"/>
</dbReference>
<keyword evidence="11" id="KW-0511">Multifunctional enzyme</keyword>
<dbReference type="InterPro" id="IPR001264">
    <property type="entry name" value="Glyco_trans_51"/>
</dbReference>
<feature type="region of interest" description="Disordered" evidence="15">
    <location>
        <begin position="834"/>
        <end position="866"/>
    </location>
</feature>
<keyword evidence="20" id="KW-1185">Reference proteome</keyword>
<evidence type="ECO:0000256" key="8">
    <source>
        <dbReference type="ARBA" id="ARBA00022801"/>
    </source>
</evidence>
<keyword evidence="16" id="KW-0472">Membrane</keyword>
<keyword evidence="7" id="KW-0808">Transferase</keyword>
<keyword evidence="8" id="KW-0378">Hydrolase</keyword>
<feature type="domain" description="Glycosyl transferase family 51" evidence="18">
    <location>
        <begin position="273"/>
        <end position="439"/>
    </location>
</feature>
<comment type="catalytic activity">
    <reaction evidence="13">
        <text>Preferential cleavage: (Ac)2-L-Lys-D-Ala-|-D-Ala. Also transpeptidation of peptidyl-alanyl moieties that are N-acyl substituents of D-alanine.</text>
        <dbReference type="EC" id="3.4.16.4"/>
    </reaction>
</comment>
<name>A0A2V3U851_9HYPH</name>
<evidence type="ECO:0000256" key="3">
    <source>
        <dbReference type="ARBA" id="ARBA00007739"/>
    </source>
</evidence>
<keyword evidence="5" id="KW-0645">Protease</keyword>
<dbReference type="GO" id="GO:0071555">
    <property type="term" value="P:cell wall organization"/>
    <property type="evidence" value="ECO:0007669"/>
    <property type="project" value="UniProtKB-KW"/>
</dbReference>
<evidence type="ECO:0000313" key="20">
    <source>
        <dbReference type="Proteomes" id="UP000248021"/>
    </source>
</evidence>
<dbReference type="Proteomes" id="UP000248021">
    <property type="component" value="Unassembled WGS sequence"/>
</dbReference>
<dbReference type="Pfam" id="PF00912">
    <property type="entry name" value="Transgly"/>
    <property type="match status" value="1"/>
</dbReference>